<dbReference type="Gene3D" id="3.20.20.370">
    <property type="entry name" value="Glycoside hydrolase/deacetylase"/>
    <property type="match status" value="1"/>
</dbReference>
<feature type="domain" description="Chitin-binding type-3" evidence="3">
    <location>
        <begin position="407"/>
        <end position="452"/>
    </location>
</feature>
<organism evidence="4 5">
    <name type="scientific">Pseudoalteromonas obscura</name>
    <dbReference type="NCBI Taxonomy" id="3048491"/>
    <lineage>
        <taxon>Bacteria</taxon>
        <taxon>Pseudomonadati</taxon>
        <taxon>Pseudomonadota</taxon>
        <taxon>Gammaproteobacteria</taxon>
        <taxon>Alteromonadales</taxon>
        <taxon>Pseudoalteromonadaceae</taxon>
        <taxon>Pseudoalteromonas</taxon>
    </lineage>
</organism>
<evidence type="ECO:0000313" key="4">
    <source>
        <dbReference type="EMBL" id="MDK2597943.1"/>
    </source>
</evidence>
<proteinExistence type="predicted"/>
<reference evidence="4 5" key="1">
    <citation type="submission" date="2023-05" db="EMBL/GenBank/DDBJ databases">
        <title>Pseudoalteromonas ardens sp. nov., Pseudoalteromonas obscura sp. nov., and Pseudoalteromonas umbrosa sp. nov., isolated from the coral Montipora capitata.</title>
        <authorList>
            <person name="Thomas E.M."/>
            <person name="Smith E.M."/>
            <person name="Papke E."/>
            <person name="Shlafstein M.D."/>
            <person name="Oline D.K."/>
            <person name="Videau P."/>
            <person name="Saw J.H."/>
            <person name="Strangman W.K."/>
            <person name="Ushijima B."/>
        </authorList>
    </citation>
    <scope>NUCLEOTIDE SEQUENCE [LARGE SCALE GENOMIC DNA]</scope>
    <source>
        <strain evidence="4 5">P94</strain>
    </source>
</reference>
<dbReference type="InterPro" id="IPR002509">
    <property type="entry name" value="NODB_dom"/>
</dbReference>
<sequence length="530" mass="58253">MKFKMSALSLGVFIGISSVAQASVYDSGIKSVELPADAKLTTAQTNNYDYSDNQPWSQMPPAQLRPVQVPLFISIGFDDNGSKAGMDWIVNFTRQLQNDNGSHNTATFDGSPVRFTFFNTPSYIEAAANDAVGVKHAWRNAWLDGHEIGNHTWSHKDGGPDTGNFSEAQWAQELGITQTWLSKPFDATEIMHGANDAAGPGIPVSEIIGFRTPYLNHNNALFSALIKGNFVYDTSVEEGWGSQYNGTNNPWPYTMNNGTPTTRVGKPDVGHFPGLWQLPSNVFEKPQGGKMVAFDTNMWVGSAMSKNDVLAILKHNLHLRLEGNRSPLLYGAHANIYAPEYDTGGRATTYLERQQAIEEFIQYALSLKVNGQPVVRIVPFKDIVEWMRNPAPLTDGKVVTVKSIGASPTYAQGNIYQKGDQVYHDGKYYEAKWYADSMPGALAPDYDPWKLITREQASKVSHLGSVTPTGDTFGDILIAPNKDQTFFFNAAAGAQVKSVTLNGVNLGPLEQYTFSNLTANQVLTVEFSKK</sequence>
<protein>
    <recommendedName>
        <fullName evidence="3">Chitin-binding type-3 domain-containing protein</fullName>
    </recommendedName>
</protein>
<accession>A0ABT7ESF4</accession>
<comment type="caution">
    <text evidence="4">The sequence shown here is derived from an EMBL/GenBank/DDBJ whole genome shotgun (WGS) entry which is preliminary data.</text>
</comment>
<dbReference type="SUPFAM" id="SSF88713">
    <property type="entry name" value="Glycoside hydrolase/deacetylase"/>
    <property type="match status" value="1"/>
</dbReference>
<evidence type="ECO:0000256" key="2">
    <source>
        <dbReference type="SAM" id="SignalP"/>
    </source>
</evidence>
<evidence type="ECO:0000256" key="1">
    <source>
        <dbReference type="ARBA" id="ARBA00022801"/>
    </source>
</evidence>
<dbReference type="InterPro" id="IPR011330">
    <property type="entry name" value="Glyco_hydro/deAcase_b/a-brl"/>
</dbReference>
<dbReference type="PANTHER" id="PTHR45985">
    <property type="match status" value="1"/>
</dbReference>
<keyword evidence="2" id="KW-0732">Signal</keyword>
<dbReference type="SUPFAM" id="SSF51055">
    <property type="entry name" value="Carbohydrate binding domain"/>
    <property type="match status" value="1"/>
</dbReference>
<dbReference type="RefSeq" id="WP_284138572.1">
    <property type="nucleotide sequence ID" value="NZ_JASJUT010000013.1"/>
</dbReference>
<evidence type="ECO:0000259" key="3">
    <source>
        <dbReference type="SMART" id="SM00495"/>
    </source>
</evidence>
<feature type="signal peptide" evidence="2">
    <location>
        <begin position="1"/>
        <end position="22"/>
    </location>
</feature>
<keyword evidence="5" id="KW-1185">Reference proteome</keyword>
<dbReference type="PANTHER" id="PTHR45985:SF3">
    <property type="entry name" value="CHITIN DEACETYLASE-LIKE 4"/>
    <property type="match status" value="1"/>
</dbReference>
<dbReference type="InterPro" id="IPR052740">
    <property type="entry name" value="CE4"/>
</dbReference>
<keyword evidence="1" id="KW-0378">Hydrolase</keyword>
<dbReference type="InterPro" id="IPR036573">
    <property type="entry name" value="CBM_sf_5/12"/>
</dbReference>
<evidence type="ECO:0000313" key="5">
    <source>
        <dbReference type="Proteomes" id="UP001231915"/>
    </source>
</evidence>
<dbReference type="Gene3D" id="2.10.10.20">
    <property type="entry name" value="Carbohydrate-binding module superfamily 5/12"/>
    <property type="match status" value="1"/>
</dbReference>
<feature type="chain" id="PRO_5046627023" description="Chitin-binding type-3 domain-containing protein" evidence="2">
    <location>
        <begin position="23"/>
        <end position="530"/>
    </location>
</feature>
<name>A0ABT7ESF4_9GAMM</name>
<dbReference type="InterPro" id="IPR003610">
    <property type="entry name" value="CBM5/12"/>
</dbReference>
<dbReference type="SMART" id="SM00495">
    <property type="entry name" value="ChtBD3"/>
    <property type="match status" value="1"/>
</dbReference>
<dbReference type="Pfam" id="PF01522">
    <property type="entry name" value="Polysacc_deac_1"/>
    <property type="match status" value="1"/>
</dbReference>
<dbReference type="Proteomes" id="UP001231915">
    <property type="component" value="Unassembled WGS sequence"/>
</dbReference>
<dbReference type="EMBL" id="JASJUT010000013">
    <property type="protein sequence ID" value="MDK2597943.1"/>
    <property type="molecule type" value="Genomic_DNA"/>
</dbReference>
<gene>
    <name evidence="4" type="ORF">QNM18_23025</name>
</gene>